<dbReference type="GO" id="GO:0071944">
    <property type="term" value="C:cell periphery"/>
    <property type="evidence" value="ECO:0007669"/>
    <property type="project" value="TreeGrafter"/>
</dbReference>
<dbReference type="PANTHER" id="PTHR12393:SF6">
    <property type="entry name" value="SPHINGOMYELIN PHOSPHODIESTERASE 2"/>
    <property type="match status" value="1"/>
</dbReference>
<dbReference type="GO" id="GO:0046513">
    <property type="term" value="P:ceramide biosynthetic process"/>
    <property type="evidence" value="ECO:0007669"/>
    <property type="project" value="TreeGrafter"/>
</dbReference>
<sequence>MAQHQEARSYQESQARIWQHLQPELSEHIISFLSPNEIACTVRLINKAAAAQFGGAHLATVHLSSPVPTHAFKQHWCRPGAMRVLTLKQRQQLLCLTARSGSIPNLELVVAATGLFPVGSWTKEPGPVALAAAAEQLDAYQWLLQRGYTADGALVAAAAAGKQVVCEELLAKGCCWDFSAVYAAARGGHVGLMEWLLHQRPEQELWLQGYVDSPVVELMGAAILGCNLEAVHNLVDLLHRRSHCPVGFMAELDQLHQHMITRAATRSLTPDWQAKVMWLETLGFPKFRHCLEGAAGCPDALERLRWLHGRGYPFSSSVVQTAVDHGNLEALEYLLGEAIEDLTFGCESACERGFLAALTFLHARGYVFDPEHVVHAAAGGQLAVVAWLVDELGEELAAADPRGPLLNARVFTAAACSGNMELLRWLRERGCPWNEKTSTQAAAAGCEEALEWLVEQGCPWP</sequence>
<protein>
    <recommendedName>
        <fullName evidence="3">Ankyrin repeat domain-containing protein</fullName>
    </recommendedName>
</protein>
<dbReference type="GO" id="GO:0016020">
    <property type="term" value="C:membrane"/>
    <property type="evidence" value="ECO:0007669"/>
    <property type="project" value="TreeGrafter"/>
</dbReference>
<keyword evidence="2" id="KW-1185">Reference proteome</keyword>
<comment type="caution">
    <text evidence="1">The sequence shown here is derived from an EMBL/GenBank/DDBJ whole genome shotgun (WGS) entry which is preliminary data.</text>
</comment>
<dbReference type="EMBL" id="BMAR01000010">
    <property type="protein sequence ID" value="GFR45514.1"/>
    <property type="molecule type" value="Genomic_DNA"/>
</dbReference>
<dbReference type="Gene3D" id="1.25.40.20">
    <property type="entry name" value="Ankyrin repeat-containing domain"/>
    <property type="match status" value="2"/>
</dbReference>
<dbReference type="PANTHER" id="PTHR12393">
    <property type="entry name" value="SPHINGOMYELIN PHOSPHODIESTERASE RELATED"/>
    <property type="match status" value="1"/>
</dbReference>
<evidence type="ECO:0008006" key="3">
    <source>
        <dbReference type="Google" id="ProtNLM"/>
    </source>
</evidence>
<evidence type="ECO:0000313" key="1">
    <source>
        <dbReference type="EMBL" id="GFR45514.1"/>
    </source>
</evidence>
<feature type="non-terminal residue" evidence="1">
    <location>
        <position position="461"/>
    </location>
</feature>
<dbReference type="GO" id="GO:0004620">
    <property type="term" value="F:phospholipase activity"/>
    <property type="evidence" value="ECO:0007669"/>
    <property type="project" value="TreeGrafter"/>
</dbReference>
<dbReference type="GO" id="GO:0030149">
    <property type="term" value="P:sphingolipid catabolic process"/>
    <property type="evidence" value="ECO:0007669"/>
    <property type="project" value="TreeGrafter"/>
</dbReference>
<reference evidence="1 2" key="1">
    <citation type="journal article" date="2021" name="Sci. Rep.">
        <title>Genome sequencing of the multicellular alga Astrephomene provides insights into convergent evolution of germ-soma differentiation.</title>
        <authorList>
            <person name="Yamashita S."/>
            <person name="Yamamoto K."/>
            <person name="Matsuzaki R."/>
            <person name="Suzuki S."/>
            <person name="Yamaguchi H."/>
            <person name="Hirooka S."/>
            <person name="Minakuchi Y."/>
            <person name="Miyagishima S."/>
            <person name="Kawachi M."/>
            <person name="Toyoda A."/>
            <person name="Nozaki H."/>
        </authorList>
    </citation>
    <scope>NUCLEOTIDE SEQUENCE [LARGE SCALE GENOMIC DNA]</scope>
    <source>
        <strain evidence="1 2">NIES-4017</strain>
    </source>
</reference>
<name>A0AAD3HLA3_9CHLO</name>
<dbReference type="InterPro" id="IPR036770">
    <property type="entry name" value="Ankyrin_rpt-contain_sf"/>
</dbReference>
<dbReference type="Proteomes" id="UP001054857">
    <property type="component" value="Unassembled WGS sequence"/>
</dbReference>
<accession>A0AAD3HLA3</accession>
<dbReference type="GO" id="GO:0005783">
    <property type="term" value="C:endoplasmic reticulum"/>
    <property type="evidence" value="ECO:0007669"/>
    <property type="project" value="TreeGrafter"/>
</dbReference>
<gene>
    <name evidence="1" type="ORF">Agub_g6905</name>
</gene>
<organism evidence="1 2">
    <name type="scientific">Astrephomene gubernaculifera</name>
    <dbReference type="NCBI Taxonomy" id="47775"/>
    <lineage>
        <taxon>Eukaryota</taxon>
        <taxon>Viridiplantae</taxon>
        <taxon>Chlorophyta</taxon>
        <taxon>core chlorophytes</taxon>
        <taxon>Chlorophyceae</taxon>
        <taxon>CS clade</taxon>
        <taxon>Chlamydomonadales</taxon>
        <taxon>Astrephomenaceae</taxon>
        <taxon>Astrephomene</taxon>
    </lineage>
</organism>
<dbReference type="SUPFAM" id="SSF48403">
    <property type="entry name" value="Ankyrin repeat"/>
    <property type="match status" value="1"/>
</dbReference>
<proteinExistence type="predicted"/>
<dbReference type="AlphaFoldDB" id="A0AAD3HLA3"/>
<evidence type="ECO:0000313" key="2">
    <source>
        <dbReference type="Proteomes" id="UP001054857"/>
    </source>
</evidence>